<protein>
    <recommendedName>
        <fullName evidence="3">DUF7847 domain-containing protein</fullName>
    </recommendedName>
</protein>
<feature type="transmembrane region" description="Helical" evidence="2">
    <location>
        <begin position="195"/>
        <end position="223"/>
    </location>
</feature>
<feature type="compositionally biased region" description="Pro residues" evidence="1">
    <location>
        <begin position="40"/>
        <end position="51"/>
    </location>
</feature>
<feature type="transmembrane region" description="Helical" evidence="2">
    <location>
        <begin position="373"/>
        <end position="404"/>
    </location>
</feature>
<evidence type="ECO:0000313" key="4">
    <source>
        <dbReference type="EMBL" id="QLL10505.1"/>
    </source>
</evidence>
<dbReference type="InterPro" id="IPR057169">
    <property type="entry name" value="DUF7847"/>
</dbReference>
<dbReference type="AlphaFoldDB" id="A0A7D6EE90"/>
<feature type="region of interest" description="Disordered" evidence="1">
    <location>
        <begin position="1"/>
        <end position="102"/>
    </location>
</feature>
<evidence type="ECO:0000256" key="2">
    <source>
        <dbReference type="SAM" id="Phobius"/>
    </source>
</evidence>
<evidence type="ECO:0000313" key="5">
    <source>
        <dbReference type="Proteomes" id="UP000510682"/>
    </source>
</evidence>
<name>A0A7D6EE90_9MYCO</name>
<keyword evidence="5" id="KW-1185">Reference proteome</keyword>
<dbReference type="KEGG" id="mgor:H0P51_26600"/>
<accession>A0A7D6EE90</accession>
<feature type="transmembrane region" description="Helical" evidence="2">
    <location>
        <begin position="153"/>
        <end position="175"/>
    </location>
</feature>
<evidence type="ECO:0000256" key="1">
    <source>
        <dbReference type="SAM" id="MobiDB-lite"/>
    </source>
</evidence>
<dbReference type="EMBL" id="CP059165">
    <property type="protein sequence ID" value="QLL10505.1"/>
    <property type="molecule type" value="Genomic_DNA"/>
</dbReference>
<keyword evidence="2" id="KW-1133">Transmembrane helix</keyword>
<dbReference type="Pfam" id="PF25231">
    <property type="entry name" value="DUF7847"/>
    <property type="match status" value="1"/>
</dbReference>
<feature type="transmembrane region" description="Helical" evidence="2">
    <location>
        <begin position="280"/>
        <end position="312"/>
    </location>
</feature>
<gene>
    <name evidence="4" type="ORF">H0P51_26600</name>
</gene>
<feature type="compositionally biased region" description="Basic and acidic residues" evidence="1">
    <location>
        <begin position="15"/>
        <end position="25"/>
    </location>
</feature>
<organism evidence="4 5">
    <name type="scientific">Mycobacterium vicinigordonae</name>
    <dbReference type="NCBI Taxonomy" id="1719132"/>
    <lineage>
        <taxon>Bacteria</taxon>
        <taxon>Bacillati</taxon>
        <taxon>Actinomycetota</taxon>
        <taxon>Actinomycetes</taxon>
        <taxon>Mycobacteriales</taxon>
        <taxon>Mycobacteriaceae</taxon>
        <taxon>Mycobacterium</taxon>
    </lineage>
</organism>
<keyword evidence="2" id="KW-0472">Membrane</keyword>
<feature type="compositionally biased region" description="Pro residues" evidence="1">
    <location>
        <begin position="62"/>
        <end position="102"/>
    </location>
</feature>
<dbReference type="RefSeq" id="WP_180919246.1">
    <property type="nucleotide sequence ID" value="NZ_CP059165.1"/>
</dbReference>
<evidence type="ECO:0000259" key="3">
    <source>
        <dbReference type="Pfam" id="PF25231"/>
    </source>
</evidence>
<proteinExistence type="predicted"/>
<feature type="transmembrane region" description="Helical" evidence="2">
    <location>
        <begin position="244"/>
        <end position="274"/>
    </location>
</feature>
<dbReference type="Proteomes" id="UP000510682">
    <property type="component" value="Chromosome"/>
</dbReference>
<keyword evidence="2" id="KW-0812">Transmembrane</keyword>
<feature type="domain" description="DUF7847" evidence="3">
    <location>
        <begin position="135"/>
        <end position="394"/>
    </location>
</feature>
<sequence>MPETLDLPRYTYVEKCSDRRQDGQHDRRRQPLRTVSTLPPASPGEPPPAYGPLPAYATPLPRYGPPPPGYQTPPPGYQVPPPGYGAPPPGYQVPPPGYGAPPPGYGPPLAPGYGPPLAPGAAKPGIIPLRPLTLSDIFNGAVSYIRANPMATLGLTAAVVVVVQVISLLATIGPITAISRFDSSQSNARAGAMGAYLASLAGGALVAWLGGILVSGMLTVVVGRAVFGSPITIGEAWAKVRGRLLALLGLALLEATGLAVIVGLAVVILVGVAVAANAGIAVLVGFPVLLLMLVLLAYAYTVLIFAPVLIVLERMPVFDAITRSFALVRNGFWRVLGIRLLASLVVAVVGGALSAPFSIVGEIVTIGNANLTALLIGATLTTIGNAISQIVTEPFLAGVVVLLYTDRRIRAEAFDLVLQTGAAGGPAALASTDNLWLTRPF</sequence>
<reference evidence="4" key="2">
    <citation type="submission" date="2020-07" db="EMBL/GenBank/DDBJ databases">
        <authorList>
            <person name="Yu X."/>
        </authorList>
    </citation>
    <scope>NUCLEOTIDE SEQUENCE [LARGE SCALE GENOMIC DNA]</scope>
    <source>
        <strain evidence="4">24T</strain>
    </source>
</reference>
<feature type="compositionally biased region" description="Low complexity" evidence="1">
    <location>
        <begin position="52"/>
        <end position="61"/>
    </location>
</feature>
<reference evidence="4" key="1">
    <citation type="submission" date="2020-07" db="EMBL/GenBank/DDBJ databases">
        <title>Description of Mycobacterium gordonae subsp. intergordonae subsp.nov. and Mycobacterium gordonae subsp. gordonae subsp. nov.</title>
        <authorList>
            <person name="Huang H."/>
        </authorList>
    </citation>
    <scope>NUCLEOTIDE SEQUENCE [LARGE SCALE GENOMIC DNA]</scope>
    <source>
        <strain evidence="4">24T</strain>
    </source>
</reference>